<dbReference type="EC" id="3.5.2.5" evidence="6"/>
<evidence type="ECO:0000256" key="6">
    <source>
        <dbReference type="ARBA" id="ARBA00012863"/>
    </source>
</evidence>
<dbReference type="GO" id="GO:0004038">
    <property type="term" value="F:allantoinase activity"/>
    <property type="evidence" value="ECO:0007669"/>
    <property type="project" value="UniProtKB-EC"/>
</dbReference>
<evidence type="ECO:0000256" key="1">
    <source>
        <dbReference type="ARBA" id="ARBA00001947"/>
    </source>
</evidence>
<dbReference type="AlphaFoldDB" id="A0A0J9CFL0"/>
<dbReference type="PANTHER" id="PTHR43668:SF2">
    <property type="entry name" value="ALLANTOINASE"/>
    <property type="match status" value="1"/>
</dbReference>
<dbReference type="FunFam" id="3.20.20.140:FF:000174">
    <property type="entry name" value="Dihydropyrimidinase-related protein 2"/>
    <property type="match status" value="1"/>
</dbReference>
<dbReference type="EMBL" id="ADLK01000002">
    <property type="protein sequence ID" value="KMW24013.1"/>
    <property type="molecule type" value="Genomic_DNA"/>
</dbReference>
<organism evidence="11 12">
    <name type="scientific">[Clostridium] citroniae WAL-19142</name>
    <dbReference type="NCBI Taxonomy" id="742734"/>
    <lineage>
        <taxon>Bacteria</taxon>
        <taxon>Bacillati</taxon>
        <taxon>Bacillota</taxon>
        <taxon>Clostridia</taxon>
        <taxon>Lachnospirales</taxon>
        <taxon>Lachnospiraceae</taxon>
        <taxon>Enterocloster</taxon>
    </lineage>
</organism>
<dbReference type="Proteomes" id="UP000037392">
    <property type="component" value="Unassembled WGS sequence"/>
</dbReference>
<keyword evidence="8" id="KW-0378">Hydrolase</keyword>
<evidence type="ECO:0000259" key="10">
    <source>
        <dbReference type="Pfam" id="PF01979"/>
    </source>
</evidence>
<dbReference type="SUPFAM" id="SSF51556">
    <property type="entry name" value="Metallo-dependent hydrolases"/>
    <property type="match status" value="1"/>
</dbReference>
<dbReference type="InterPro" id="IPR006680">
    <property type="entry name" value="Amidohydro-rel"/>
</dbReference>
<dbReference type="PANTHER" id="PTHR43668">
    <property type="entry name" value="ALLANTOINASE"/>
    <property type="match status" value="1"/>
</dbReference>
<dbReference type="SUPFAM" id="SSF51338">
    <property type="entry name" value="Composite domain of metallo-dependent hydrolases"/>
    <property type="match status" value="1"/>
</dbReference>
<keyword evidence="7" id="KW-0479">Metal-binding</keyword>
<dbReference type="GO" id="GO:0000256">
    <property type="term" value="P:allantoin catabolic process"/>
    <property type="evidence" value="ECO:0007669"/>
    <property type="project" value="InterPro"/>
</dbReference>
<dbReference type="Gene3D" id="3.20.20.140">
    <property type="entry name" value="Metal-dependent hydrolases"/>
    <property type="match status" value="1"/>
</dbReference>
<comment type="similarity">
    <text evidence="3">Belongs to the metallo-dependent hydrolases superfamily. Hydantoinase/dihydropyrimidinase family.</text>
</comment>
<comment type="similarity">
    <text evidence="4">Belongs to the metallo-dependent hydrolases superfamily. Allantoinase family.</text>
</comment>
<evidence type="ECO:0000256" key="8">
    <source>
        <dbReference type="ARBA" id="ARBA00022801"/>
    </source>
</evidence>
<evidence type="ECO:0000313" key="12">
    <source>
        <dbReference type="Proteomes" id="UP000037392"/>
    </source>
</evidence>
<sequence length="457" mass="50760">MKHEKKLIVNGNVVLPGHVSQVSLLVENGKIKALLDEGMDVPADCEVIDALGKTVMPGMIDSHNHMADPGPYNFREDWYCGSCSAASGGITTICDMPLPSEPATIDRPGFELKKGIAEQRSVVDFALWGGLIPSSIKDMKEMHDLGCIGFKGFMCFATDAYPRITDGYLVDGMRTAASFDGLIALHAENAEAADFGCQHYSRIRCEDEACFDDARPWWTEYDAIQRAVLFAKMTGARLEICHTTISQGAEFLRNAKKEGTRVYVETCPHYLIFDRDVLREKKSFAKCTPPFRSRENVEKMWEYVMDGTIDVIGSDHGPYTDEEKVRANDFWKEFCGFGCNDVMLAAMISEGVNRRGLSWEKLADLTSANAARMLGLYPRKGNLLPGADADFIFIDPNENWVYDGSKSFSKTKSVKGPYQGMELKGRVTDTYVRGERVYGDGKILCQAGYGAFVKCEA</sequence>
<proteinExistence type="inferred from homology"/>
<comment type="subunit">
    <text evidence="5">Homotetramer.</text>
</comment>
<dbReference type="OrthoDB" id="9765462at2"/>
<feature type="domain" description="Amidohydrolase-related" evidence="10">
    <location>
        <begin position="54"/>
        <end position="437"/>
    </location>
</feature>
<dbReference type="GO" id="GO:0008270">
    <property type="term" value="F:zinc ion binding"/>
    <property type="evidence" value="ECO:0007669"/>
    <property type="project" value="InterPro"/>
</dbReference>
<gene>
    <name evidence="11" type="ORF">HMPREF9470_00778</name>
</gene>
<dbReference type="Pfam" id="PF01979">
    <property type="entry name" value="Amidohydro_1"/>
    <property type="match status" value="1"/>
</dbReference>
<reference evidence="11 12" key="1">
    <citation type="submission" date="2011-04" db="EMBL/GenBank/DDBJ databases">
        <title>The Genome Sequence of Clostridium citroniae WAL-19142.</title>
        <authorList>
            <consortium name="The Broad Institute Genome Sequencing Platform"/>
            <person name="Earl A."/>
            <person name="Ward D."/>
            <person name="Feldgarden M."/>
            <person name="Gevers D."/>
            <person name="Warren Y.A."/>
            <person name="Tyrrell K.L."/>
            <person name="Citron D.M."/>
            <person name="Goldstein E.J."/>
            <person name="Daigneault M."/>
            <person name="Allen-Vercoe E."/>
            <person name="Young S.K."/>
            <person name="Zeng Q."/>
            <person name="Gargeya S."/>
            <person name="Fitzgerald M."/>
            <person name="Haas B."/>
            <person name="Abouelleil A."/>
            <person name="Alvarado L."/>
            <person name="Arachchi H.M."/>
            <person name="Berlin A."/>
            <person name="Brown A."/>
            <person name="Chapman S.B."/>
            <person name="Chen Z."/>
            <person name="Dunbar C."/>
            <person name="Freedman E."/>
            <person name="Gearin G."/>
            <person name="Gellesch M."/>
            <person name="Goldberg J."/>
            <person name="Griggs A."/>
            <person name="Gujja S."/>
            <person name="Heilman E.R."/>
            <person name="Heiman D."/>
            <person name="Howarth C."/>
            <person name="Larson L."/>
            <person name="Lui A."/>
            <person name="MacDonald P.J."/>
            <person name="Mehta T."/>
            <person name="Montmayeur A."/>
            <person name="Murphy C."/>
            <person name="Neiman D."/>
            <person name="Pearson M."/>
            <person name="Priest M."/>
            <person name="Roberts A."/>
            <person name="Saif S."/>
            <person name="Shea T."/>
            <person name="Shenoy N."/>
            <person name="Sisk P."/>
            <person name="Stolte C."/>
            <person name="Sykes S."/>
            <person name="White J."/>
            <person name="Yandava C."/>
            <person name="Wortman J."/>
            <person name="Nusbaum C."/>
            <person name="Birren B."/>
        </authorList>
    </citation>
    <scope>NUCLEOTIDE SEQUENCE [LARGE SCALE GENOMIC DNA]</scope>
    <source>
        <strain evidence="11 12">WAL-19142</strain>
    </source>
</reference>
<evidence type="ECO:0000256" key="3">
    <source>
        <dbReference type="ARBA" id="ARBA00008829"/>
    </source>
</evidence>
<keyword evidence="9" id="KW-0862">Zinc</keyword>
<dbReference type="GO" id="GO:0006145">
    <property type="term" value="P:purine nucleobase catabolic process"/>
    <property type="evidence" value="ECO:0007669"/>
    <property type="project" value="TreeGrafter"/>
</dbReference>
<evidence type="ECO:0000256" key="2">
    <source>
        <dbReference type="ARBA" id="ARBA00004968"/>
    </source>
</evidence>
<dbReference type="RefSeq" id="WP_007862530.1">
    <property type="nucleotide sequence ID" value="NZ_KQ235875.1"/>
</dbReference>
<dbReference type="InterPro" id="IPR011059">
    <property type="entry name" value="Metal-dep_hydrolase_composite"/>
</dbReference>
<dbReference type="NCBIfam" id="TIGR03178">
    <property type="entry name" value="allantoinase"/>
    <property type="match status" value="1"/>
</dbReference>
<evidence type="ECO:0000256" key="5">
    <source>
        <dbReference type="ARBA" id="ARBA00011881"/>
    </source>
</evidence>
<protein>
    <recommendedName>
        <fullName evidence="6">allantoinase</fullName>
        <ecNumber evidence="6">3.5.2.5</ecNumber>
    </recommendedName>
</protein>
<dbReference type="GO" id="GO:0050897">
    <property type="term" value="F:cobalt ion binding"/>
    <property type="evidence" value="ECO:0007669"/>
    <property type="project" value="InterPro"/>
</dbReference>
<dbReference type="Gene3D" id="2.30.40.10">
    <property type="entry name" value="Urease, subunit C, domain 1"/>
    <property type="match status" value="1"/>
</dbReference>
<name>A0A0J9CFL0_9FIRM</name>
<comment type="pathway">
    <text evidence="2">Nitrogen metabolism; (S)-allantoin degradation; allantoate from (S)-allantoin: step 1/1.</text>
</comment>
<comment type="caution">
    <text evidence="11">The sequence shown here is derived from an EMBL/GenBank/DDBJ whole genome shotgun (WGS) entry which is preliminary data.</text>
</comment>
<evidence type="ECO:0000256" key="9">
    <source>
        <dbReference type="ARBA" id="ARBA00022833"/>
    </source>
</evidence>
<accession>A0A0J9CFL0</accession>
<dbReference type="InterPro" id="IPR050138">
    <property type="entry name" value="DHOase/Allantoinase_Hydrolase"/>
</dbReference>
<dbReference type="InterPro" id="IPR017593">
    <property type="entry name" value="Allantoinase"/>
</dbReference>
<dbReference type="GeneID" id="93166545"/>
<dbReference type="GO" id="GO:0005737">
    <property type="term" value="C:cytoplasm"/>
    <property type="evidence" value="ECO:0007669"/>
    <property type="project" value="TreeGrafter"/>
</dbReference>
<dbReference type="PATRIC" id="fig|742734.4.peg.827"/>
<evidence type="ECO:0000256" key="7">
    <source>
        <dbReference type="ARBA" id="ARBA00022723"/>
    </source>
</evidence>
<dbReference type="InterPro" id="IPR032466">
    <property type="entry name" value="Metal_Hydrolase"/>
</dbReference>
<comment type="cofactor">
    <cofactor evidence="1">
        <name>Zn(2+)</name>
        <dbReference type="ChEBI" id="CHEBI:29105"/>
    </cofactor>
</comment>
<evidence type="ECO:0000313" key="11">
    <source>
        <dbReference type="EMBL" id="KMW24013.1"/>
    </source>
</evidence>
<evidence type="ECO:0000256" key="4">
    <source>
        <dbReference type="ARBA" id="ARBA00010368"/>
    </source>
</evidence>